<keyword evidence="6" id="KW-0456">Lyase</keyword>
<evidence type="ECO:0000256" key="9">
    <source>
        <dbReference type="ARBA" id="ARBA00049054"/>
    </source>
</evidence>
<reference evidence="17 18" key="1">
    <citation type="journal article" date="2010" name="Stand. Genomic Sci.">
        <title>Complete genome sequence of Methanoplanus petrolearius type strain (SEBR 4847).</title>
        <authorList>
            <person name="Brambilla E."/>
            <person name="Djao O.D."/>
            <person name="Daligault H."/>
            <person name="Lapidus A."/>
            <person name="Lucas S."/>
            <person name="Hammon N."/>
            <person name="Nolan M."/>
            <person name="Tice H."/>
            <person name="Cheng J.F."/>
            <person name="Han C."/>
            <person name="Tapia R."/>
            <person name="Goodwin L."/>
            <person name="Pitluck S."/>
            <person name="Liolios K."/>
            <person name="Ivanova N."/>
            <person name="Mavromatis K."/>
            <person name="Mikhailova N."/>
            <person name="Pati A."/>
            <person name="Chen A."/>
            <person name="Palaniappan K."/>
            <person name="Land M."/>
            <person name="Hauser L."/>
            <person name="Chang Y.J."/>
            <person name="Jeffries C.D."/>
            <person name="Rohde M."/>
            <person name="Spring S."/>
            <person name="Sikorski J."/>
            <person name="Goker M."/>
            <person name="Woyke T."/>
            <person name="Bristow J."/>
            <person name="Eisen J.A."/>
            <person name="Markowitz V."/>
            <person name="Hugenholtz P."/>
            <person name="Kyrpides N.C."/>
            <person name="Klenk H.P."/>
        </authorList>
    </citation>
    <scope>NUCLEOTIDE SEQUENCE [LARGE SCALE GENOMIC DNA]</scope>
    <source>
        <strain evidence="18">DSM 11571 / OCM 486 / SEBR 4847</strain>
    </source>
</reference>
<dbReference type="STRING" id="679926.Mpet_1884"/>
<dbReference type="FunFam" id="3.40.1670.10:FF:000003">
    <property type="entry name" value="Phenolic acid decarboxylase"/>
    <property type="match status" value="1"/>
</dbReference>
<dbReference type="GO" id="GO:0005737">
    <property type="term" value="C:cytoplasm"/>
    <property type="evidence" value="ECO:0007669"/>
    <property type="project" value="TreeGrafter"/>
</dbReference>
<evidence type="ECO:0000256" key="7">
    <source>
        <dbReference type="ARBA" id="ARBA00023211"/>
    </source>
</evidence>
<dbReference type="Pfam" id="PF20696">
    <property type="entry name" value="UbiD_C"/>
    <property type="match status" value="1"/>
</dbReference>
<comment type="pathway">
    <text evidence="2">Isoprenoid biosynthesis; isopentenyl diphosphate biosynthesis via mevalonate pathway.</text>
</comment>
<keyword evidence="5" id="KW-0288">FMN</keyword>
<evidence type="ECO:0000313" key="17">
    <source>
        <dbReference type="EMBL" id="ADN36636.1"/>
    </source>
</evidence>
<proteinExistence type="inferred from homology"/>
<comment type="function">
    <text evidence="10">Catalyzes the conversion of trans-anhydromevalonate 5-phosphate (tAHMP) into isopentenyl phosphate. Involved in the archaeal mevalonate (MVA) pathway, which provides fundamental precursors for isoprenoid biosynthesis, such as isopentenyl diphosphate (IPP) and dimethylallyl diphosphate (DMAPP).</text>
</comment>
<protein>
    <recommendedName>
        <fullName evidence="12">Anhydromevalonate phosphate decarboxylase</fullName>
        <ecNumber evidence="11">4.1.1.126</ecNumber>
    </recommendedName>
</protein>
<evidence type="ECO:0000259" key="15">
    <source>
        <dbReference type="Pfam" id="PF20695"/>
    </source>
</evidence>
<dbReference type="GO" id="GO:0008299">
    <property type="term" value="P:isoprenoid biosynthetic process"/>
    <property type="evidence" value="ECO:0007669"/>
    <property type="project" value="UniProtKB-KW"/>
</dbReference>
<dbReference type="InterPro" id="IPR048304">
    <property type="entry name" value="UbiD_Rift_dom"/>
</dbReference>
<dbReference type="EC" id="4.1.1.126" evidence="11"/>
<evidence type="ECO:0000256" key="12">
    <source>
        <dbReference type="ARBA" id="ARBA00049754"/>
    </source>
</evidence>
<evidence type="ECO:0000256" key="3">
    <source>
        <dbReference type="ARBA" id="ARBA00010021"/>
    </source>
</evidence>
<dbReference type="HOGENOM" id="CLU_023348_5_1_2"/>
<evidence type="ECO:0000256" key="11">
    <source>
        <dbReference type="ARBA" id="ARBA00049727"/>
    </source>
</evidence>
<comment type="cofactor">
    <cofactor evidence="1">
        <name>Mn(2+)</name>
        <dbReference type="ChEBI" id="CHEBI:29035"/>
    </cofactor>
</comment>
<dbReference type="eggNOG" id="arCOG01671">
    <property type="taxonomic scope" value="Archaea"/>
</dbReference>
<feature type="domain" description="3-octaprenyl-4-hydroxybenzoate carboxy-lyase-like Rift-related" evidence="14">
    <location>
        <begin position="101"/>
        <end position="281"/>
    </location>
</feature>
<dbReference type="InterPro" id="IPR049383">
    <property type="entry name" value="UbiD-like_N"/>
</dbReference>
<dbReference type="InterPro" id="IPR002830">
    <property type="entry name" value="UbiD"/>
</dbReference>
<dbReference type="PANTHER" id="PTHR30108:SF21">
    <property type="entry name" value="4-HYDROXYBENZOATE DECARBOXYLASE"/>
    <property type="match status" value="1"/>
</dbReference>
<evidence type="ECO:0000256" key="5">
    <source>
        <dbReference type="ARBA" id="ARBA00022643"/>
    </source>
</evidence>
<comment type="similarity">
    <text evidence="3">Belongs to the UbiD family.</text>
</comment>
<evidence type="ECO:0000256" key="10">
    <source>
        <dbReference type="ARBA" id="ARBA00049583"/>
    </source>
</evidence>
<dbReference type="EMBL" id="CP002117">
    <property type="protein sequence ID" value="ADN36636.1"/>
    <property type="molecule type" value="Genomic_DNA"/>
</dbReference>
<keyword evidence="6" id="KW-0210">Decarboxylase</keyword>
<evidence type="ECO:0000256" key="2">
    <source>
        <dbReference type="ARBA" id="ARBA00005092"/>
    </source>
</evidence>
<keyword evidence="18" id="KW-1185">Reference proteome</keyword>
<dbReference type="Pfam" id="PF01977">
    <property type="entry name" value="UbiD"/>
    <property type="match status" value="1"/>
</dbReference>
<feature type="domain" description="3-octaprenyl-4-hydroxybenzoate carboxy-lyase-like N-terminal" evidence="15">
    <location>
        <begin position="15"/>
        <end position="87"/>
    </location>
</feature>
<name>E1RIP4_METP4</name>
<evidence type="ECO:0000256" key="6">
    <source>
        <dbReference type="ARBA" id="ARBA00022793"/>
    </source>
</evidence>
<comment type="cofactor">
    <cofactor evidence="13">
        <name>prenylated FMN</name>
        <dbReference type="ChEBI" id="CHEBI:87746"/>
    </cofactor>
</comment>
<feature type="domain" description="3-octaprenyl-4-hydroxybenzoate carboxy-lyase-like C-terminal" evidence="16">
    <location>
        <begin position="286"/>
        <end position="407"/>
    </location>
</feature>
<dbReference type="InterPro" id="IPR049381">
    <property type="entry name" value="UbiD-like_C"/>
</dbReference>
<dbReference type="Gene3D" id="3.40.1670.10">
    <property type="entry name" value="UbiD C-terminal domain-like"/>
    <property type="match status" value="1"/>
</dbReference>
<evidence type="ECO:0000259" key="14">
    <source>
        <dbReference type="Pfam" id="PF01977"/>
    </source>
</evidence>
<keyword evidence="8" id="KW-0414">Isoprene biosynthesis</keyword>
<dbReference type="AlphaFoldDB" id="E1RIP4"/>
<evidence type="ECO:0000256" key="8">
    <source>
        <dbReference type="ARBA" id="ARBA00023229"/>
    </source>
</evidence>
<organism evidence="17 18">
    <name type="scientific">Methanolacinia petrolearia (strain DSM 11571 / OCM 486 / SEBR 4847)</name>
    <name type="common">Methanoplanus petrolearius</name>
    <dbReference type="NCBI Taxonomy" id="679926"/>
    <lineage>
        <taxon>Archaea</taxon>
        <taxon>Methanobacteriati</taxon>
        <taxon>Methanobacteriota</taxon>
        <taxon>Stenosarchaea group</taxon>
        <taxon>Methanomicrobia</taxon>
        <taxon>Methanomicrobiales</taxon>
        <taxon>Methanomicrobiaceae</taxon>
        <taxon>Methanolacinia</taxon>
    </lineage>
</organism>
<gene>
    <name evidence="17" type="ordered locus">Mpet_1884</name>
</gene>
<evidence type="ECO:0000256" key="1">
    <source>
        <dbReference type="ARBA" id="ARBA00001936"/>
    </source>
</evidence>
<dbReference type="Proteomes" id="UP000006565">
    <property type="component" value="Chromosome"/>
</dbReference>
<sequence length="423" mass="46601">MIWDFDGVDMMRDFIELMREKDLVTDVEEEVSSVYEAPKMAAETDKLLFFHKLDKVHRGVMNVTASRKAISLALGYDEKDVVRSLSSAGYDGVVNNAGQLNMHPPDLFSLPVMRHYPLDAGRYLTSAIVFSEYGGVTNASIHRMLVLDEKRLVARLVEGRHTYNLLRAALENGDRLPVAITIGTHPRVTFASCTRVPTGKELQYAAELSGGEMNVFECENGVHVPDAEIVLEGYITGDKTDEGPFVDITGTYDPVRPAPVIELTGMHLRNDPIFHGILPGGNEHKLLMGMPYEPKIYRAVGEVTTVRNVSLTTGGCGYLHGVVQVRKNTQGDAKNAIMAAFAAHTSLKHVVIVDEDIDIYDMEDVEYAIATRVRGDRDLMVIEGARGSSLDPCRIGDGTNVKIGVDATMVMGEEKNFVRAGWD</sequence>
<evidence type="ECO:0000256" key="4">
    <source>
        <dbReference type="ARBA" id="ARBA00022630"/>
    </source>
</evidence>
<evidence type="ECO:0000256" key="13">
    <source>
        <dbReference type="ARBA" id="ARBA00049936"/>
    </source>
</evidence>
<dbReference type="Pfam" id="PF20695">
    <property type="entry name" value="UbiD_N"/>
    <property type="match status" value="1"/>
</dbReference>
<dbReference type="SUPFAM" id="SSF143968">
    <property type="entry name" value="UbiD C-terminal domain-like"/>
    <property type="match status" value="1"/>
</dbReference>
<accession>E1RIP4</accession>
<dbReference type="KEGG" id="mpi:Mpet_1884"/>
<dbReference type="NCBIfam" id="TIGR00148">
    <property type="entry name" value="UbiD family decarboxylase"/>
    <property type="match status" value="1"/>
</dbReference>
<dbReference type="PANTHER" id="PTHR30108">
    <property type="entry name" value="3-OCTAPRENYL-4-HYDROXYBENZOATE CARBOXY-LYASE-RELATED"/>
    <property type="match status" value="1"/>
</dbReference>
<evidence type="ECO:0000313" key="18">
    <source>
        <dbReference type="Proteomes" id="UP000006565"/>
    </source>
</evidence>
<dbReference type="GO" id="GO:0016831">
    <property type="term" value="F:carboxy-lyase activity"/>
    <property type="evidence" value="ECO:0007669"/>
    <property type="project" value="UniProtKB-KW"/>
</dbReference>
<comment type="catalytic activity">
    <reaction evidence="9">
        <text>(2E)-3-methyl-5-phosphooxypent-2-enoate + H(+) = isopentenyl phosphate + CO2</text>
        <dbReference type="Rhea" id="RHEA:78971"/>
        <dbReference type="ChEBI" id="CHEBI:15378"/>
        <dbReference type="ChEBI" id="CHEBI:16526"/>
        <dbReference type="ChEBI" id="CHEBI:65078"/>
        <dbReference type="ChEBI" id="CHEBI:229665"/>
        <dbReference type="EC" id="4.1.1.126"/>
    </reaction>
    <physiologicalReaction direction="left-to-right" evidence="9">
        <dbReference type="Rhea" id="RHEA:78972"/>
    </physiologicalReaction>
</comment>
<evidence type="ECO:0000259" key="16">
    <source>
        <dbReference type="Pfam" id="PF20696"/>
    </source>
</evidence>
<dbReference type="SUPFAM" id="SSF50475">
    <property type="entry name" value="FMN-binding split barrel"/>
    <property type="match status" value="1"/>
</dbReference>
<keyword evidence="4" id="KW-0285">Flavoprotein</keyword>
<keyword evidence="7" id="KW-0464">Manganese</keyword>